<evidence type="ECO:0000313" key="1">
    <source>
        <dbReference type="EMBL" id="APR03192.1"/>
    </source>
</evidence>
<dbReference type="InterPro" id="IPR012336">
    <property type="entry name" value="Thioredoxin-like_fold"/>
</dbReference>
<name>A0A1H5WD06_9RHOO</name>
<sequence length="255" mass="27293">MSTTPSQALRLAQHQRRWRAFAAAAAMVAVAACLIVLNLQRSQDHAQPAGPSPSADLPHPSGPPWRYGPGAARFTVIVYADLECPFCQSYTPELQQWIASQHDVNLQWHHLPLSIHQPAATQQALWIECVGEAIGHAGFWDAVSWVYAHTRSDGLGLPPGVAYPEHGSPEQQQAVRACLASERPAAVVSAQAQEARQAGVDATPSLRLIDHSSERSMLLSGPVIGDALLSALDLLSSPEATAAELSADVVSDMPR</sequence>
<dbReference type="GO" id="GO:0016853">
    <property type="term" value="F:isomerase activity"/>
    <property type="evidence" value="ECO:0007669"/>
    <property type="project" value="UniProtKB-KW"/>
</dbReference>
<accession>A0A1H5WD06</accession>
<reference evidence="1 2" key="1">
    <citation type="submission" date="2016-12" db="EMBL/GenBank/DDBJ databases">
        <title>Complete genome sequence of Thauera chlorobenzoica, a Betaproteobacterium degrading haloaromatics anaerobically to CO2 and halides.</title>
        <authorList>
            <person name="Goris T."/>
            <person name="Mergelsberg M."/>
            <person name="Boll M."/>
        </authorList>
    </citation>
    <scope>NUCLEOTIDE SEQUENCE [LARGE SCALE GENOMIC DNA]</scope>
    <source>
        <strain evidence="1 2">3CB1</strain>
    </source>
</reference>
<evidence type="ECO:0000313" key="2">
    <source>
        <dbReference type="Proteomes" id="UP000185739"/>
    </source>
</evidence>
<gene>
    <name evidence="1" type="ORF">Tchl_0319</name>
</gene>
<dbReference type="InterPro" id="IPR036249">
    <property type="entry name" value="Thioredoxin-like_sf"/>
</dbReference>
<dbReference type="InterPro" id="IPR013766">
    <property type="entry name" value="Thioredoxin_domain"/>
</dbReference>
<dbReference type="Pfam" id="PF13462">
    <property type="entry name" value="Thioredoxin_4"/>
    <property type="match status" value="1"/>
</dbReference>
<dbReference type="Proteomes" id="UP000185739">
    <property type="component" value="Chromosome"/>
</dbReference>
<dbReference type="STRING" id="96773.Tchl_0319"/>
<dbReference type="CDD" id="cd02972">
    <property type="entry name" value="DsbA_family"/>
    <property type="match status" value="1"/>
</dbReference>
<dbReference type="KEGG" id="tcl:Tchl_0319"/>
<dbReference type="AlphaFoldDB" id="A0A1H5WD06"/>
<keyword evidence="1" id="KW-0413">Isomerase</keyword>
<dbReference type="RefSeq" id="WP_075146840.1">
    <property type="nucleotide sequence ID" value="NZ_CP018839.1"/>
</dbReference>
<dbReference type="PROSITE" id="PS51352">
    <property type="entry name" value="THIOREDOXIN_2"/>
    <property type="match status" value="1"/>
</dbReference>
<keyword evidence="2" id="KW-1185">Reference proteome</keyword>
<dbReference type="SUPFAM" id="SSF52833">
    <property type="entry name" value="Thioredoxin-like"/>
    <property type="match status" value="1"/>
</dbReference>
<organism evidence="1 2">
    <name type="scientific">Thauera chlorobenzoica</name>
    <dbReference type="NCBI Taxonomy" id="96773"/>
    <lineage>
        <taxon>Bacteria</taxon>
        <taxon>Pseudomonadati</taxon>
        <taxon>Pseudomonadota</taxon>
        <taxon>Betaproteobacteria</taxon>
        <taxon>Rhodocyclales</taxon>
        <taxon>Zoogloeaceae</taxon>
        <taxon>Thauera</taxon>
    </lineage>
</organism>
<dbReference type="EMBL" id="CP018839">
    <property type="protein sequence ID" value="APR03192.1"/>
    <property type="molecule type" value="Genomic_DNA"/>
</dbReference>
<proteinExistence type="predicted"/>
<protein>
    <submittedName>
        <fullName evidence="1">Protein-disulfide isomerase</fullName>
    </submittedName>
</protein>
<dbReference type="Gene3D" id="3.40.30.10">
    <property type="entry name" value="Glutaredoxin"/>
    <property type="match status" value="1"/>
</dbReference>
<dbReference type="OrthoDB" id="9780340at2"/>